<evidence type="ECO:0000313" key="3">
    <source>
        <dbReference type="Proteomes" id="UP000784919"/>
    </source>
</evidence>
<protein>
    <submittedName>
        <fullName evidence="2">Uncharacterized protein</fullName>
    </submittedName>
</protein>
<comment type="caution">
    <text evidence="2">The sequence shown here is derived from an EMBL/GenBank/DDBJ whole genome shotgun (WGS) entry which is preliminary data.</text>
</comment>
<proteinExistence type="predicted"/>
<evidence type="ECO:0000256" key="1">
    <source>
        <dbReference type="SAM" id="MobiDB-lite"/>
    </source>
</evidence>
<dbReference type="Proteomes" id="UP000784919">
    <property type="component" value="Unassembled WGS sequence"/>
</dbReference>
<dbReference type="AlphaFoldDB" id="A0A9P7MQB4"/>
<gene>
    <name evidence="2" type="ORF">E4U56_002092</name>
</gene>
<feature type="region of interest" description="Disordered" evidence="1">
    <location>
        <begin position="64"/>
        <end position="86"/>
    </location>
</feature>
<dbReference type="EMBL" id="SRPS01000165">
    <property type="protein sequence ID" value="KAG5964701.1"/>
    <property type="molecule type" value="Genomic_DNA"/>
</dbReference>
<feature type="region of interest" description="Disordered" evidence="1">
    <location>
        <begin position="1"/>
        <end position="40"/>
    </location>
</feature>
<feature type="compositionally biased region" description="Low complexity" evidence="1">
    <location>
        <begin position="26"/>
        <end position="38"/>
    </location>
</feature>
<sequence>MASGTRTAARGSEAPEPQVNNDQQVLPLATPASTATTPTDDEMAALQYLQRRLAMAELQKKIAQADSGRLQPGAPSAPLTDPAETTARAAVLVPGAMMKMMKGKSEMG</sequence>
<reference evidence="2" key="1">
    <citation type="journal article" date="2020" name="bioRxiv">
        <title>Whole genome comparisons of ergot fungi reveals the divergence and evolution of species within the genus Claviceps are the result of varying mechanisms driving genome evolution and host range expansion.</title>
        <authorList>
            <person name="Wyka S.A."/>
            <person name="Mondo S.J."/>
            <person name="Liu M."/>
            <person name="Dettman J."/>
            <person name="Nalam V."/>
            <person name="Broders K.D."/>
        </authorList>
    </citation>
    <scope>NUCLEOTIDE SEQUENCE</scope>
    <source>
        <strain evidence="2">CCC 1102</strain>
    </source>
</reference>
<organism evidence="2 3">
    <name type="scientific">Claviceps arundinis</name>
    <dbReference type="NCBI Taxonomy" id="1623583"/>
    <lineage>
        <taxon>Eukaryota</taxon>
        <taxon>Fungi</taxon>
        <taxon>Dikarya</taxon>
        <taxon>Ascomycota</taxon>
        <taxon>Pezizomycotina</taxon>
        <taxon>Sordariomycetes</taxon>
        <taxon>Hypocreomycetidae</taxon>
        <taxon>Hypocreales</taxon>
        <taxon>Clavicipitaceae</taxon>
        <taxon>Claviceps</taxon>
    </lineage>
</organism>
<name>A0A9P7MQB4_9HYPO</name>
<evidence type="ECO:0000313" key="2">
    <source>
        <dbReference type="EMBL" id="KAG5964701.1"/>
    </source>
</evidence>
<accession>A0A9P7MQB4</accession>